<sequence>MRNRICLKIPKKEITYLTKIMEGYDNLGVVSTIDPKEGLVMIHITPDTRDTVREILHHLPFVTDINED</sequence>
<dbReference type="KEGG" id="tfr:BR63_02745"/>
<dbReference type="Proteomes" id="UP000515847">
    <property type="component" value="Chromosome"/>
</dbReference>
<dbReference type="AlphaFoldDB" id="A0A7G6DZR9"/>
<evidence type="ECO:0000313" key="2">
    <source>
        <dbReference type="Proteomes" id="UP000515847"/>
    </source>
</evidence>
<dbReference type="EMBL" id="CP045798">
    <property type="protein sequence ID" value="QNB45323.1"/>
    <property type="molecule type" value="Genomic_DNA"/>
</dbReference>
<dbReference type="Pfam" id="PF16256">
    <property type="entry name" value="DUF4911"/>
    <property type="match status" value="1"/>
</dbReference>
<evidence type="ECO:0000313" key="1">
    <source>
        <dbReference type="EMBL" id="QNB45323.1"/>
    </source>
</evidence>
<protein>
    <submittedName>
        <fullName evidence="1">DUF4911 domain-containing protein</fullName>
    </submittedName>
</protein>
<dbReference type="InterPro" id="IPR032587">
    <property type="entry name" value="DUF4911"/>
</dbReference>
<name>A0A7G6DZR9_THEFR</name>
<accession>A0A7G6DZR9</accession>
<dbReference type="OrthoDB" id="2084209at2"/>
<keyword evidence="2" id="KW-1185">Reference proteome</keyword>
<reference evidence="1 2" key="1">
    <citation type="journal article" date="2019" name="Front. Microbiol.">
        <title>Thermoanaerosceptrum fracticalcis gen. nov. sp. nov., a Novel Fumarate-Fermenting Microorganism From a Deep Fractured Carbonate Aquifer of the US Great Basin.</title>
        <authorList>
            <person name="Hamilton-Brehm S.D."/>
            <person name="Stewart L.E."/>
            <person name="Zavarin M."/>
            <person name="Caldwell M."/>
            <person name="Lawson P.A."/>
            <person name="Onstott T.C."/>
            <person name="Grzymski J."/>
            <person name="Neveux I."/>
            <person name="Lollar B.S."/>
            <person name="Russell C.E."/>
            <person name="Moser D.P."/>
        </authorList>
    </citation>
    <scope>NUCLEOTIDE SEQUENCE [LARGE SCALE GENOMIC DNA]</scope>
    <source>
        <strain evidence="1 2">DRI-13</strain>
    </source>
</reference>
<gene>
    <name evidence="1" type="ORF">BR63_02745</name>
</gene>
<proteinExistence type="predicted"/>
<dbReference type="RefSeq" id="WP_034421705.1">
    <property type="nucleotide sequence ID" value="NZ_CP045798.1"/>
</dbReference>
<organism evidence="1 2">
    <name type="scientific">Thermanaerosceptrum fracticalcis</name>
    <dbReference type="NCBI Taxonomy" id="1712410"/>
    <lineage>
        <taxon>Bacteria</taxon>
        <taxon>Bacillati</taxon>
        <taxon>Bacillota</taxon>
        <taxon>Clostridia</taxon>
        <taxon>Eubacteriales</taxon>
        <taxon>Peptococcaceae</taxon>
        <taxon>Thermanaerosceptrum</taxon>
    </lineage>
</organism>